<dbReference type="PANTHER" id="PTHR15507:SF14">
    <property type="entry name" value="ZINC FINGER PROTEIN 292"/>
    <property type="match status" value="1"/>
</dbReference>
<comment type="caution">
    <text evidence="1">The sequence shown here is derived from an EMBL/GenBank/DDBJ whole genome shotgun (WGS) entry which is preliminary data.</text>
</comment>
<feature type="non-terminal residue" evidence="1">
    <location>
        <position position="146"/>
    </location>
</feature>
<reference evidence="1 2" key="1">
    <citation type="journal article" date="2021" name="Cell">
        <title>Tracing the genetic footprints of vertebrate landing in non-teleost ray-finned fishes.</title>
        <authorList>
            <person name="Bi X."/>
            <person name="Wang K."/>
            <person name="Yang L."/>
            <person name="Pan H."/>
            <person name="Jiang H."/>
            <person name="Wei Q."/>
            <person name="Fang M."/>
            <person name="Yu H."/>
            <person name="Zhu C."/>
            <person name="Cai Y."/>
            <person name="He Y."/>
            <person name="Gan X."/>
            <person name="Zeng H."/>
            <person name="Yu D."/>
            <person name="Zhu Y."/>
            <person name="Jiang H."/>
            <person name="Qiu Q."/>
            <person name="Yang H."/>
            <person name="Zhang Y.E."/>
            <person name="Wang W."/>
            <person name="Zhu M."/>
            <person name="He S."/>
            <person name="Zhang G."/>
        </authorList>
    </citation>
    <scope>NUCLEOTIDE SEQUENCE [LARGE SCALE GENOMIC DNA]</scope>
    <source>
        <strain evidence="1">Bchr_013</strain>
    </source>
</reference>
<feature type="non-terminal residue" evidence="1">
    <location>
        <position position="1"/>
    </location>
</feature>
<dbReference type="AlphaFoldDB" id="A0A8X7XJD1"/>
<dbReference type="PANTHER" id="PTHR15507">
    <property type="entry name" value="ZINC FINGER PROTEIN RLF"/>
    <property type="match status" value="1"/>
</dbReference>
<dbReference type="GO" id="GO:0005634">
    <property type="term" value="C:nucleus"/>
    <property type="evidence" value="ECO:0007669"/>
    <property type="project" value="UniProtKB-SubCell"/>
</dbReference>
<dbReference type="GO" id="GO:0003677">
    <property type="term" value="F:DNA binding"/>
    <property type="evidence" value="ECO:0007669"/>
    <property type="project" value="UniProtKB-KW"/>
</dbReference>
<proteinExistence type="predicted"/>
<protein>
    <submittedName>
        <fullName evidence="1">ZN292 protein</fullName>
    </submittedName>
</protein>
<organism evidence="1 2">
    <name type="scientific">Polypterus senegalus</name>
    <name type="common">Senegal bichir</name>
    <dbReference type="NCBI Taxonomy" id="55291"/>
    <lineage>
        <taxon>Eukaryota</taxon>
        <taxon>Metazoa</taxon>
        <taxon>Chordata</taxon>
        <taxon>Craniata</taxon>
        <taxon>Vertebrata</taxon>
        <taxon>Euteleostomi</taxon>
        <taxon>Actinopterygii</taxon>
        <taxon>Polypteriformes</taxon>
        <taxon>Polypteridae</taxon>
        <taxon>Polypterus</taxon>
    </lineage>
</organism>
<dbReference type="EMBL" id="JAATIS010000485">
    <property type="protein sequence ID" value="KAG2468325.1"/>
    <property type="molecule type" value="Genomic_DNA"/>
</dbReference>
<evidence type="ECO:0000313" key="1">
    <source>
        <dbReference type="EMBL" id="KAG2468325.1"/>
    </source>
</evidence>
<dbReference type="InterPro" id="IPR052251">
    <property type="entry name" value="GH-ZnFinger_Regulators"/>
</dbReference>
<gene>
    <name evidence="1" type="primary">Znf292_0</name>
    <name evidence="1" type="ORF">GTO96_0015057</name>
</gene>
<dbReference type="GO" id="GO:0000981">
    <property type="term" value="F:DNA-binding transcription factor activity, RNA polymerase II-specific"/>
    <property type="evidence" value="ECO:0007669"/>
    <property type="project" value="TreeGrafter"/>
</dbReference>
<sequence length="146" mass="16584">MADDEAEKDHSEDMSVAAAIEALRTQLHNLFGELKESREPPVQSASQYCQHFCQPERLDVYMVCVYISMVLLWSCVELLLSLPEEIPKPLWSKFQTVIKTSHSRLLENGNTELHILSVIVQEEGVWSHPVLHNILSKGTIETEKGI</sequence>
<dbReference type="GO" id="GO:0008270">
    <property type="term" value="F:zinc ion binding"/>
    <property type="evidence" value="ECO:0007669"/>
    <property type="project" value="UniProtKB-KW"/>
</dbReference>
<dbReference type="Proteomes" id="UP000886611">
    <property type="component" value="Unassembled WGS sequence"/>
</dbReference>
<keyword evidence="2" id="KW-1185">Reference proteome</keyword>
<evidence type="ECO:0000313" key="2">
    <source>
        <dbReference type="Proteomes" id="UP000886611"/>
    </source>
</evidence>
<name>A0A8X7XJD1_POLSE</name>
<accession>A0A8X7XJD1</accession>